<accession>A0A9D2MH48</accession>
<evidence type="ECO:0000313" key="2">
    <source>
        <dbReference type="EMBL" id="HJB59448.1"/>
    </source>
</evidence>
<organism evidence="2 3">
    <name type="scientific">Candidatus Faecalibacterium faecipullorum</name>
    <dbReference type="NCBI Taxonomy" id="2838578"/>
    <lineage>
        <taxon>Bacteria</taxon>
        <taxon>Bacillati</taxon>
        <taxon>Bacillota</taxon>
        <taxon>Clostridia</taxon>
        <taxon>Eubacteriales</taxon>
        <taxon>Oscillospiraceae</taxon>
        <taxon>Faecalibacterium</taxon>
    </lineage>
</organism>
<keyword evidence="1" id="KW-0472">Membrane</keyword>
<feature type="transmembrane region" description="Helical" evidence="1">
    <location>
        <begin position="52"/>
        <end position="70"/>
    </location>
</feature>
<reference evidence="2" key="1">
    <citation type="journal article" date="2021" name="PeerJ">
        <title>Extensive microbial diversity within the chicken gut microbiome revealed by metagenomics and culture.</title>
        <authorList>
            <person name="Gilroy R."/>
            <person name="Ravi A."/>
            <person name="Getino M."/>
            <person name="Pursley I."/>
            <person name="Horton D.L."/>
            <person name="Alikhan N.F."/>
            <person name="Baker D."/>
            <person name="Gharbi K."/>
            <person name="Hall N."/>
            <person name="Watson M."/>
            <person name="Adriaenssens E.M."/>
            <person name="Foster-Nyarko E."/>
            <person name="Jarju S."/>
            <person name="Secka A."/>
            <person name="Antonio M."/>
            <person name="Oren A."/>
            <person name="Chaudhuri R.R."/>
            <person name="La Ragione R."/>
            <person name="Hildebrand F."/>
            <person name="Pallen M.J."/>
        </authorList>
    </citation>
    <scope>NUCLEOTIDE SEQUENCE</scope>
    <source>
        <strain evidence="2">ChiHjej9B8-13557</strain>
    </source>
</reference>
<sequence length="91" mass="9762">MSGLLSILVTAVILGAQYSFGQRRKKLLGCIIPACMAALFIVMSVMDRTTEYVFTGLACVACISAAWGIGASKASQREKAELDKMKAKDLE</sequence>
<gene>
    <name evidence="2" type="ORF">H9771_07335</name>
</gene>
<name>A0A9D2MH48_9FIRM</name>
<proteinExistence type="predicted"/>
<protein>
    <submittedName>
        <fullName evidence="2">Uncharacterized protein</fullName>
    </submittedName>
</protein>
<reference evidence="2" key="2">
    <citation type="submission" date="2021-04" db="EMBL/GenBank/DDBJ databases">
        <authorList>
            <person name="Gilroy R."/>
        </authorList>
    </citation>
    <scope>NUCLEOTIDE SEQUENCE</scope>
    <source>
        <strain evidence="2">ChiHjej9B8-13557</strain>
    </source>
</reference>
<feature type="transmembrane region" description="Helical" evidence="1">
    <location>
        <begin position="27"/>
        <end position="46"/>
    </location>
</feature>
<dbReference type="Proteomes" id="UP000824211">
    <property type="component" value="Unassembled WGS sequence"/>
</dbReference>
<dbReference type="AlphaFoldDB" id="A0A9D2MH48"/>
<dbReference type="EMBL" id="DWXX01000130">
    <property type="protein sequence ID" value="HJB59448.1"/>
    <property type="molecule type" value="Genomic_DNA"/>
</dbReference>
<keyword evidence="1" id="KW-0812">Transmembrane</keyword>
<comment type="caution">
    <text evidence="2">The sequence shown here is derived from an EMBL/GenBank/DDBJ whole genome shotgun (WGS) entry which is preliminary data.</text>
</comment>
<keyword evidence="1" id="KW-1133">Transmembrane helix</keyword>
<evidence type="ECO:0000256" key="1">
    <source>
        <dbReference type="SAM" id="Phobius"/>
    </source>
</evidence>
<evidence type="ECO:0000313" key="3">
    <source>
        <dbReference type="Proteomes" id="UP000824211"/>
    </source>
</evidence>